<dbReference type="RefSeq" id="WP_356500444.1">
    <property type="nucleotide sequence ID" value="NZ_JBEXEF010000046.1"/>
</dbReference>
<comment type="subcellular location">
    <subcellularLocation>
        <location evidence="2">Gas vesicle</location>
    </subcellularLocation>
</comment>
<organism evidence="4 5">
    <name type="scientific">Streptomyces sp. 900116325</name>
    <dbReference type="NCBI Taxonomy" id="3154295"/>
    <lineage>
        <taxon>Bacteria</taxon>
        <taxon>Bacillati</taxon>
        <taxon>Actinomycetota</taxon>
        <taxon>Actinomycetes</taxon>
        <taxon>Kitasatosporales</taxon>
        <taxon>Streptomycetaceae</taxon>
        <taxon>Streptomyces</taxon>
    </lineage>
</organism>
<comment type="similarity">
    <text evidence="3">Belongs to the gas vesicle GvpF/GvpL family.</text>
</comment>
<accession>A0ABV2UIU9</accession>
<dbReference type="Proteomes" id="UP001550044">
    <property type="component" value="Unassembled WGS sequence"/>
</dbReference>
<name>A0ABV2UIU9_9ACTN</name>
<dbReference type="PANTHER" id="PTHR36852">
    <property type="entry name" value="PROTEIN GVPL 2"/>
    <property type="match status" value="1"/>
</dbReference>
<dbReference type="Pfam" id="PF06386">
    <property type="entry name" value="GvpL_GvpF"/>
    <property type="match status" value="1"/>
</dbReference>
<evidence type="ECO:0000256" key="2">
    <source>
        <dbReference type="ARBA" id="ARBA00035108"/>
    </source>
</evidence>
<gene>
    <name evidence="4" type="ORF">ABZV61_30350</name>
</gene>
<proteinExistence type="inferred from homology"/>
<keyword evidence="5" id="KW-1185">Reference proteome</keyword>
<evidence type="ECO:0000313" key="5">
    <source>
        <dbReference type="Proteomes" id="UP001550044"/>
    </source>
</evidence>
<keyword evidence="1" id="KW-0304">Gas vesicle</keyword>
<protein>
    <submittedName>
        <fullName evidence="4">GvpL/GvpF family gas vesicle protein</fullName>
    </submittedName>
</protein>
<comment type="caution">
    <text evidence="4">The sequence shown here is derived from an EMBL/GenBank/DDBJ whole genome shotgun (WGS) entry which is preliminary data.</text>
</comment>
<evidence type="ECO:0000313" key="4">
    <source>
        <dbReference type="EMBL" id="MET8436994.1"/>
    </source>
</evidence>
<reference evidence="4 5" key="1">
    <citation type="submission" date="2024-06" db="EMBL/GenBank/DDBJ databases">
        <title>The Natural Products Discovery Center: Release of the First 8490 Sequenced Strains for Exploring Actinobacteria Biosynthetic Diversity.</title>
        <authorList>
            <person name="Kalkreuter E."/>
            <person name="Kautsar S.A."/>
            <person name="Yang D."/>
            <person name="Bader C.D."/>
            <person name="Teijaro C.N."/>
            <person name="Fluegel L."/>
            <person name="Davis C.M."/>
            <person name="Simpson J.R."/>
            <person name="Lauterbach L."/>
            <person name="Steele A.D."/>
            <person name="Gui C."/>
            <person name="Meng S."/>
            <person name="Li G."/>
            <person name="Viehrig K."/>
            <person name="Ye F."/>
            <person name="Su P."/>
            <person name="Kiefer A.F."/>
            <person name="Nichols A."/>
            <person name="Cepeda A.J."/>
            <person name="Yan W."/>
            <person name="Fan B."/>
            <person name="Jiang Y."/>
            <person name="Adhikari A."/>
            <person name="Zheng C.-J."/>
            <person name="Schuster L."/>
            <person name="Cowan T.M."/>
            <person name="Smanski M.J."/>
            <person name="Chevrette M.G."/>
            <person name="De Carvalho L.P.S."/>
            <person name="Shen B."/>
        </authorList>
    </citation>
    <scope>NUCLEOTIDE SEQUENCE [LARGE SCALE GENOMIC DNA]</scope>
    <source>
        <strain evidence="4 5">NPDC005137</strain>
    </source>
</reference>
<sequence length="237" mass="25829">MPTYLYAITKSDHPLHLDTLKGVGEPAAPLRSVAFKTLAAVVSDAPEGLRAKRRDVLAHQGVLEQLLTEGAALPMRFGIVGPSDDAVLAALREQHDPYARRLEELDCCIEYNLKASRDEDDLLREILSGSEQIRELNELTRNGTAAHEDRMALGELIAGEVSAREEEANKALTSRLAASALRVSPADPPKGSFLNVSFLLKRDDAPAFSEAVHGEAERLGDAYHLRLNGPLPPYSFV</sequence>
<dbReference type="PANTHER" id="PTHR36852:SF1">
    <property type="entry name" value="PROTEIN GVPL 2"/>
    <property type="match status" value="1"/>
</dbReference>
<evidence type="ECO:0000256" key="1">
    <source>
        <dbReference type="ARBA" id="ARBA00022987"/>
    </source>
</evidence>
<evidence type="ECO:0000256" key="3">
    <source>
        <dbReference type="ARBA" id="ARBA00035643"/>
    </source>
</evidence>
<dbReference type="EMBL" id="JBEXIP010000032">
    <property type="protein sequence ID" value="MET8436994.1"/>
    <property type="molecule type" value="Genomic_DNA"/>
</dbReference>
<dbReference type="InterPro" id="IPR009430">
    <property type="entry name" value="GvpL/GvpF"/>
</dbReference>